<dbReference type="EMBL" id="CAJVPT010016692">
    <property type="protein sequence ID" value="CAG8620846.1"/>
    <property type="molecule type" value="Genomic_DNA"/>
</dbReference>
<protein>
    <submittedName>
        <fullName evidence="1">14253_t:CDS:1</fullName>
    </submittedName>
</protein>
<sequence length="590" mass="66608">MKHQPNGELCTEAFELEVLVSKMKDLMVEYVDEGRKPGAPVVKCKSPEELKRLINLDLDYGGTGIEGLIPLIRNVLSYSVNTWNPGFMDKLYAGTNPVGVISEMLVTLLNANSHVYHVSPALTLIENAVSKSLAKLFGMGEKSGGITCPGGAFSNQLAMITARNHMFPEIKTRGYFSFNKKLVIFTSNAGHYSVKKTAITLGLGTDCVVEKHWILDIDEIHLKLLEQLIKLSLQRGEVPFFINATAGTTILGAFDPLREIGKIAKQYNIWFHVDGSWGGSLVFSEKYKSRIDGSDLADSLVINPHKMLGTPLQCSFLLAQNSQIFAHANSLGAEYLFHQDGSDSWNSQYDLGDRWKIFGIEGYRLKIEHSFKMSEYLLRRLKVSKRFRLVLEEPENLQICFWYIPEGIEECWFVIREDEECLDCNGGDRASFGARNGNVISSGMVNGGGYGQKENDASSGMNGNGYELKVNGENGNHVDQSSRRYGYLQKYIIFKHKLSNITKEIHHRIRKNGKYMFDYSPVTLRNLELPLFFRVVVNSPAINEKFLDGLVEEIERIGEEVTMWFAENERKREWGEDEDPENVSEIESMD</sequence>
<comment type="caution">
    <text evidence="1">The sequence shown here is derived from an EMBL/GenBank/DDBJ whole genome shotgun (WGS) entry which is preliminary data.</text>
</comment>
<evidence type="ECO:0000313" key="2">
    <source>
        <dbReference type="Proteomes" id="UP000789525"/>
    </source>
</evidence>
<gene>
    <name evidence="1" type="ORF">ACOLOM_LOCUS7323</name>
</gene>
<dbReference type="Proteomes" id="UP000789525">
    <property type="component" value="Unassembled WGS sequence"/>
</dbReference>
<organism evidence="1 2">
    <name type="scientific">Acaulospora colombiana</name>
    <dbReference type="NCBI Taxonomy" id="27376"/>
    <lineage>
        <taxon>Eukaryota</taxon>
        <taxon>Fungi</taxon>
        <taxon>Fungi incertae sedis</taxon>
        <taxon>Mucoromycota</taxon>
        <taxon>Glomeromycotina</taxon>
        <taxon>Glomeromycetes</taxon>
        <taxon>Diversisporales</taxon>
        <taxon>Acaulosporaceae</taxon>
        <taxon>Acaulospora</taxon>
    </lineage>
</organism>
<name>A0ACA9N0S8_9GLOM</name>
<evidence type="ECO:0000313" key="1">
    <source>
        <dbReference type="EMBL" id="CAG8620846.1"/>
    </source>
</evidence>
<reference evidence="1" key="1">
    <citation type="submission" date="2021-06" db="EMBL/GenBank/DDBJ databases">
        <authorList>
            <person name="Kallberg Y."/>
            <person name="Tangrot J."/>
            <person name="Rosling A."/>
        </authorList>
    </citation>
    <scope>NUCLEOTIDE SEQUENCE</scope>
    <source>
        <strain evidence="1">CL356</strain>
    </source>
</reference>
<keyword evidence="2" id="KW-1185">Reference proteome</keyword>
<proteinExistence type="predicted"/>
<feature type="non-terminal residue" evidence="1">
    <location>
        <position position="590"/>
    </location>
</feature>
<accession>A0ACA9N0S8</accession>